<name>A0A317MW15_9GAMM</name>
<proteinExistence type="predicted"/>
<evidence type="ECO:0000256" key="4">
    <source>
        <dbReference type="ARBA" id="ARBA00040379"/>
    </source>
</evidence>
<dbReference type="EMBL" id="QGTJ01000003">
    <property type="protein sequence ID" value="PWV63096.1"/>
    <property type="molecule type" value="Genomic_DNA"/>
</dbReference>
<feature type="compositionally biased region" description="Polar residues" evidence="6">
    <location>
        <begin position="15"/>
        <end position="28"/>
    </location>
</feature>
<dbReference type="PROSITE" id="PS51078">
    <property type="entry name" value="ICLR_ED"/>
    <property type="match status" value="1"/>
</dbReference>
<dbReference type="GO" id="GO:0003677">
    <property type="term" value="F:DNA binding"/>
    <property type="evidence" value="ECO:0007669"/>
    <property type="project" value="UniProtKB-KW"/>
</dbReference>
<dbReference type="InterPro" id="IPR054844">
    <property type="entry name" value="TransRegBhcR"/>
</dbReference>
<dbReference type="PANTHER" id="PTHR30136:SF24">
    <property type="entry name" value="HTH-TYPE TRANSCRIPTIONAL REPRESSOR ALLR"/>
    <property type="match status" value="1"/>
</dbReference>
<dbReference type="SMART" id="SM00346">
    <property type="entry name" value="HTH_ICLR"/>
    <property type="match status" value="1"/>
</dbReference>
<dbReference type="SUPFAM" id="SSF55781">
    <property type="entry name" value="GAF domain-like"/>
    <property type="match status" value="1"/>
</dbReference>
<dbReference type="Gene3D" id="1.10.10.10">
    <property type="entry name" value="Winged helix-like DNA-binding domain superfamily/Winged helix DNA-binding domain"/>
    <property type="match status" value="1"/>
</dbReference>
<keyword evidence="2" id="KW-0238">DNA-binding</keyword>
<dbReference type="NCBIfam" id="NF045644">
    <property type="entry name" value="TransRegBhcR"/>
    <property type="match status" value="1"/>
</dbReference>
<keyword evidence="3" id="KW-0804">Transcription</keyword>
<protein>
    <recommendedName>
        <fullName evidence="4">HTH-type transcriptional repressor AllR</fullName>
    </recommendedName>
    <alternativeName>
        <fullName evidence="5">Negative regulator of allantoin and glyoxylate utilization operons</fullName>
    </alternativeName>
</protein>
<dbReference type="Pfam" id="PF09339">
    <property type="entry name" value="HTH_IclR"/>
    <property type="match status" value="1"/>
</dbReference>
<evidence type="ECO:0000313" key="10">
    <source>
        <dbReference type="Proteomes" id="UP000246569"/>
    </source>
</evidence>
<dbReference type="RefSeq" id="WP_246004571.1">
    <property type="nucleotide sequence ID" value="NZ_QGTJ01000003.1"/>
</dbReference>
<evidence type="ECO:0000259" key="8">
    <source>
        <dbReference type="PROSITE" id="PS51078"/>
    </source>
</evidence>
<feature type="domain" description="HTH iclR-type" evidence="7">
    <location>
        <begin position="26"/>
        <end position="88"/>
    </location>
</feature>
<evidence type="ECO:0000313" key="9">
    <source>
        <dbReference type="EMBL" id="PWV63096.1"/>
    </source>
</evidence>
<comment type="caution">
    <text evidence="9">The sequence shown here is derived from an EMBL/GenBank/DDBJ whole genome shotgun (WGS) entry which is preliminary data.</text>
</comment>
<evidence type="ECO:0000259" key="7">
    <source>
        <dbReference type="PROSITE" id="PS51077"/>
    </source>
</evidence>
<dbReference type="GO" id="GO:0003700">
    <property type="term" value="F:DNA-binding transcription factor activity"/>
    <property type="evidence" value="ECO:0007669"/>
    <property type="project" value="TreeGrafter"/>
</dbReference>
<feature type="region of interest" description="Disordered" evidence="6">
    <location>
        <begin position="1"/>
        <end position="28"/>
    </location>
</feature>
<dbReference type="InterPro" id="IPR014757">
    <property type="entry name" value="Tscrpt_reg_IclR_C"/>
</dbReference>
<accession>A0A317MW15</accession>
<keyword evidence="1" id="KW-0805">Transcription regulation</keyword>
<evidence type="ECO:0000256" key="5">
    <source>
        <dbReference type="ARBA" id="ARBA00042627"/>
    </source>
</evidence>
<evidence type="ECO:0000256" key="3">
    <source>
        <dbReference type="ARBA" id="ARBA00023163"/>
    </source>
</evidence>
<dbReference type="PROSITE" id="PS51077">
    <property type="entry name" value="HTH_ICLR"/>
    <property type="match status" value="1"/>
</dbReference>
<gene>
    <name evidence="9" type="ORF">C7443_10320</name>
</gene>
<evidence type="ECO:0000256" key="6">
    <source>
        <dbReference type="SAM" id="MobiDB-lite"/>
    </source>
</evidence>
<dbReference type="Pfam" id="PF01614">
    <property type="entry name" value="IclR_C"/>
    <property type="match status" value="1"/>
</dbReference>
<evidence type="ECO:0000256" key="1">
    <source>
        <dbReference type="ARBA" id="ARBA00023015"/>
    </source>
</evidence>
<keyword evidence="10" id="KW-1185">Reference proteome</keyword>
<dbReference type="InterPro" id="IPR036390">
    <property type="entry name" value="WH_DNA-bd_sf"/>
</dbReference>
<dbReference type="InterPro" id="IPR029016">
    <property type="entry name" value="GAF-like_dom_sf"/>
</dbReference>
<reference evidence="9 10" key="1">
    <citation type="submission" date="2018-05" db="EMBL/GenBank/DDBJ databases">
        <title>Genomic Encyclopedia of Type Strains, Phase IV (KMG-IV): sequencing the most valuable type-strain genomes for metagenomic binning, comparative biology and taxonomic classification.</title>
        <authorList>
            <person name="Goeker M."/>
        </authorList>
    </citation>
    <scope>NUCLEOTIDE SEQUENCE [LARGE SCALE GENOMIC DNA]</scope>
    <source>
        <strain evidence="9 10">DSM 23606</strain>
    </source>
</reference>
<sequence>MNEKNRSVGRPRSPAGSTAKGTAAPSQSLTRGLQLLECLAGEPHGMSLSDVAQAAGLATSTTHRLLGTLQALDFVRHDERLGLWSIGLKTFCIGNAFTDSRDFVAEARPLMHQLAEDSGETVNLGVVDDGEAVFIAQVESQAMMRMVVRLGSRAPLHASGVGKALLARMDEAQVAAILHRRGLAGFTAGTLSSPTALRAALATIRRQGYAVDDEEHAIGLRCVAATIHGPDGRALAAISVSGPKARLADARLGELGARVARCAAQISERLGGRAPAAES</sequence>
<dbReference type="PANTHER" id="PTHR30136">
    <property type="entry name" value="HELIX-TURN-HELIX TRANSCRIPTIONAL REGULATOR, ICLR FAMILY"/>
    <property type="match status" value="1"/>
</dbReference>
<dbReference type="Gene3D" id="3.30.450.40">
    <property type="match status" value="1"/>
</dbReference>
<dbReference type="Proteomes" id="UP000246569">
    <property type="component" value="Unassembled WGS sequence"/>
</dbReference>
<dbReference type="InterPro" id="IPR036388">
    <property type="entry name" value="WH-like_DNA-bd_sf"/>
</dbReference>
<dbReference type="SUPFAM" id="SSF46785">
    <property type="entry name" value="Winged helix' DNA-binding domain"/>
    <property type="match status" value="1"/>
</dbReference>
<organism evidence="9 10">
    <name type="scientific">Plasticicumulans acidivorans</name>
    <dbReference type="NCBI Taxonomy" id="886464"/>
    <lineage>
        <taxon>Bacteria</taxon>
        <taxon>Pseudomonadati</taxon>
        <taxon>Pseudomonadota</taxon>
        <taxon>Gammaproteobacteria</taxon>
        <taxon>Candidatus Competibacteraceae</taxon>
        <taxon>Plasticicumulans</taxon>
    </lineage>
</organism>
<dbReference type="GO" id="GO:0045892">
    <property type="term" value="P:negative regulation of DNA-templated transcription"/>
    <property type="evidence" value="ECO:0007669"/>
    <property type="project" value="TreeGrafter"/>
</dbReference>
<dbReference type="FunFam" id="1.10.10.10:FF:000056">
    <property type="entry name" value="IclR family transcriptional regulator"/>
    <property type="match status" value="1"/>
</dbReference>
<dbReference type="AlphaFoldDB" id="A0A317MW15"/>
<feature type="domain" description="IclR-ED" evidence="8">
    <location>
        <begin position="89"/>
        <end position="272"/>
    </location>
</feature>
<evidence type="ECO:0000256" key="2">
    <source>
        <dbReference type="ARBA" id="ARBA00023125"/>
    </source>
</evidence>
<dbReference type="InterPro" id="IPR050707">
    <property type="entry name" value="HTH_MetabolicPath_Reg"/>
</dbReference>
<dbReference type="InterPro" id="IPR005471">
    <property type="entry name" value="Tscrpt_reg_IclR_N"/>
</dbReference>